<dbReference type="Proteomes" id="UP000664534">
    <property type="component" value="Unassembled WGS sequence"/>
</dbReference>
<name>A0A8H3PJ00_9LECA</name>
<gene>
    <name evidence="1" type="ORF">IMSHALPRED_003145</name>
</gene>
<keyword evidence="2" id="KW-1185">Reference proteome</keyword>
<organism evidence="1 2">
    <name type="scientific">Imshaugia aleurites</name>
    <dbReference type="NCBI Taxonomy" id="172621"/>
    <lineage>
        <taxon>Eukaryota</taxon>
        <taxon>Fungi</taxon>
        <taxon>Dikarya</taxon>
        <taxon>Ascomycota</taxon>
        <taxon>Pezizomycotina</taxon>
        <taxon>Lecanoromycetes</taxon>
        <taxon>OSLEUM clade</taxon>
        <taxon>Lecanoromycetidae</taxon>
        <taxon>Lecanorales</taxon>
        <taxon>Lecanorineae</taxon>
        <taxon>Parmeliaceae</taxon>
        <taxon>Imshaugia</taxon>
    </lineage>
</organism>
<dbReference type="EMBL" id="CAJPDT010000164">
    <property type="protein sequence ID" value="CAF9942002.1"/>
    <property type="molecule type" value="Genomic_DNA"/>
</dbReference>
<dbReference type="AlphaFoldDB" id="A0A8H3PJ00"/>
<reference evidence="1" key="1">
    <citation type="submission" date="2021-03" db="EMBL/GenBank/DDBJ databases">
        <authorList>
            <person name="Tagirdzhanova G."/>
        </authorList>
    </citation>
    <scope>NUCLEOTIDE SEQUENCE</scope>
</reference>
<dbReference type="OrthoDB" id="5333386at2759"/>
<proteinExistence type="predicted"/>
<protein>
    <submittedName>
        <fullName evidence="1">Uncharacterized protein</fullName>
    </submittedName>
</protein>
<comment type="caution">
    <text evidence="1">The sequence shown here is derived from an EMBL/GenBank/DDBJ whole genome shotgun (WGS) entry which is preliminary data.</text>
</comment>
<evidence type="ECO:0000313" key="1">
    <source>
        <dbReference type="EMBL" id="CAF9942002.1"/>
    </source>
</evidence>
<evidence type="ECO:0000313" key="2">
    <source>
        <dbReference type="Proteomes" id="UP000664534"/>
    </source>
</evidence>
<accession>A0A8H3PJ00</accession>
<sequence>MPPAERLKKLDQILLLYTKGDEDAVEGLKLSYMALMSIQAKFNDVDKIQKRMNFLNFAKTERIKYQIQKINDGITELTLMIFPDNQVVKRELLRGDRSCQQQ</sequence>